<organism evidence="2 3">
    <name type="scientific">Penicillium chermesinum</name>
    <dbReference type="NCBI Taxonomy" id="63820"/>
    <lineage>
        <taxon>Eukaryota</taxon>
        <taxon>Fungi</taxon>
        <taxon>Dikarya</taxon>
        <taxon>Ascomycota</taxon>
        <taxon>Pezizomycotina</taxon>
        <taxon>Eurotiomycetes</taxon>
        <taxon>Eurotiomycetidae</taxon>
        <taxon>Eurotiales</taxon>
        <taxon>Aspergillaceae</taxon>
        <taxon>Penicillium</taxon>
    </lineage>
</organism>
<comment type="caution">
    <text evidence="2">The sequence shown here is derived from an EMBL/GenBank/DDBJ whole genome shotgun (WGS) entry which is preliminary data.</text>
</comment>
<reference evidence="2" key="1">
    <citation type="submission" date="2022-11" db="EMBL/GenBank/DDBJ databases">
        <authorList>
            <person name="Petersen C."/>
        </authorList>
    </citation>
    <scope>NUCLEOTIDE SEQUENCE</scope>
    <source>
        <strain evidence="2">IBT 19713</strain>
    </source>
</reference>
<feature type="compositionally biased region" description="Polar residues" evidence="1">
    <location>
        <begin position="213"/>
        <end position="222"/>
    </location>
</feature>
<accession>A0A9W9TQ00</accession>
<dbReference type="GeneID" id="83202349"/>
<keyword evidence="3" id="KW-1185">Reference proteome</keyword>
<dbReference type="RefSeq" id="XP_058330786.1">
    <property type="nucleotide sequence ID" value="XM_058475046.1"/>
</dbReference>
<evidence type="ECO:0000256" key="1">
    <source>
        <dbReference type="SAM" id="MobiDB-lite"/>
    </source>
</evidence>
<feature type="region of interest" description="Disordered" evidence="1">
    <location>
        <begin position="18"/>
        <end position="52"/>
    </location>
</feature>
<feature type="compositionally biased region" description="Low complexity" evidence="1">
    <location>
        <begin position="236"/>
        <end position="255"/>
    </location>
</feature>
<proteinExistence type="predicted"/>
<gene>
    <name evidence="2" type="ORF">N7468_005750</name>
</gene>
<feature type="region of interest" description="Disordered" evidence="1">
    <location>
        <begin position="209"/>
        <end position="255"/>
    </location>
</feature>
<dbReference type="AlphaFoldDB" id="A0A9W9TQ00"/>
<dbReference type="EMBL" id="JAPQKS010000004">
    <property type="protein sequence ID" value="KAJ5232794.1"/>
    <property type="molecule type" value="Genomic_DNA"/>
</dbReference>
<evidence type="ECO:0000313" key="3">
    <source>
        <dbReference type="Proteomes" id="UP001150941"/>
    </source>
</evidence>
<protein>
    <submittedName>
        <fullName evidence="2">Uncharacterized protein</fullName>
    </submittedName>
</protein>
<evidence type="ECO:0000313" key="2">
    <source>
        <dbReference type="EMBL" id="KAJ5232794.1"/>
    </source>
</evidence>
<name>A0A9W9TQ00_9EURO</name>
<sequence>MTYVPSHYYPFPSYYPPVPRPAPSPADHPASRVNISIGKADPDSDQSLESDDDESVVHVRTLFGWAHKTLGFRLKTQNCGPQSFTPQLPRSVASPTPRARCSNGRGTALCFATSTVSREAKLPPSRLTAGNSRTSLPITPLAVRLPSALTAPGPRVDMPGALPPDRALYIILAMALPFLLRLARQEEKISSSHVGWVDMLPLATPDIPEASRSMASQGTPSSILDRRTRNRRDLNNTHTTLACPPASRRASPPTK</sequence>
<feature type="compositionally biased region" description="Acidic residues" evidence="1">
    <location>
        <begin position="43"/>
        <end position="52"/>
    </location>
</feature>
<dbReference type="Proteomes" id="UP001150941">
    <property type="component" value="Unassembled WGS sequence"/>
</dbReference>
<feature type="compositionally biased region" description="Basic and acidic residues" evidence="1">
    <location>
        <begin position="224"/>
        <end position="235"/>
    </location>
</feature>
<reference evidence="2" key="2">
    <citation type="journal article" date="2023" name="IMA Fungus">
        <title>Comparative genomic study of the Penicillium genus elucidates a diverse pangenome and 15 lateral gene transfer events.</title>
        <authorList>
            <person name="Petersen C."/>
            <person name="Sorensen T."/>
            <person name="Nielsen M.R."/>
            <person name="Sondergaard T.E."/>
            <person name="Sorensen J.L."/>
            <person name="Fitzpatrick D.A."/>
            <person name="Frisvad J.C."/>
            <person name="Nielsen K.L."/>
        </authorList>
    </citation>
    <scope>NUCLEOTIDE SEQUENCE</scope>
    <source>
        <strain evidence="2">IBT 19713</strain>
    </source>
</reference>